<sequence length="316" mass="35457">MQSAMYVFRFVALAVFFILLSKPATAIISPLGFELEELNGAGEKKTSAYLQDTEEWVTATGAEGLQQWINTRLALNTRSFYPLDLLGRNAVAIWWFIQRAFPHIAQPQSSVLPLSTESDALSEVVSNLLYRRSPQEQYQLLDAAVRMTEDNALFAEIIIERLGTSSFFQSSHEYGSLLFAALDSRNYQLVISLIDAGIPATSVNASGLNVLQVIASTSSHWHEVPSVNLESGPLPSRSNPAPAFTELRRLLVIWMSYYPDEFTYALEHARSAGNERAIEWLNSVQHSLQTNFYMTNLVYLFSLFITSYQGQSAHRN</sequence>
<comment type="caution">
    <text evidence="1">The sequence shown here is derived from an EMBL/GenBank/DDBJ whole genome shotgun (WGS) entry which is preliminary data.</text>
</comment>
<reference evidence="1 2" key="1">
    <citation type="submission" date="2024-06" db="EMBL/GenBank/DDBJ databases">
        <title>Genomic Encyclopedia of Type Strains, Phase V (KMG-V): Genome sequencing to study the core and pangenomes of soil and plant-associated prokaryotes.</title>
        <authorList>
            <person name="Whitman W."/>
        </authorList>
    </citation>
    <scope>NUCLEOTIDE SEQUENCE [LARGE SCALE GENOMIC DNA]</scope>
    <source>
        <strain evidence="1 2">NE40</strain>
    </source>
</reference>
<evidence type="ECO:0008006" key="3">
    <source>
        <dbReference type="Google" id="ProtNLM"/>
    </source>
</evidence>
<accession>A0ABV2SJR8</accession>
<evidence type="ECO:0000313" key="2">
    <source>
        <dbReference type="Proteomes" id="UP001549366"/>
    </source>
</evidence>
<protein>
    <recommendedName>
        <fullName evidence="3">Ankyrin repeat domain-containing protein</fullName>
    </recommendedName>
</protein>
<gene>
    <name evidence="1" type="ORF">V5J35_002816</name>
</gene>
<evidence type="ECO:0000313" key="1">
    <source>
        <dbReference type="EMBL" id="MET4757624.1"/>
    </source>
</evidence>
<name>A0ABV2SJR8_9GAMM</name>
<dbReference type="Proteomes" id="UP001549366">
    <property type="component" value="Unassembled WGS sequence"/>
</dbReference>
<proteinExistence type="predicted"/>
<organism evidence="1 2">
    <name type="scientific">Endozoicomonas lisbonensis</name>
    <dbReference type="NCBI Taxonomy" id="3120522"/>
    <lineage>
        <taxon>Bacteria</taxon>
        <taxon>Pseudomonadati</taxon>
        <taxon>Pseudomonadota</taxon>
        <taxon>Gammaproteobacteria</taxon>
        <taxon>Oceanospirillales</taxon>
        <taxon>Endozoicomonadaceae</taxon>
        <taxon>Endozoicomonas</taxon>
    </lineage>
</organism>
<dbReference type="EMBL" id="JBEWTB010000002">
    <property type="protein sequence ID" value="MET4757624.1"/>
    <property type="molecule type" value="Genomic_DNA"/>
</dbReference>
<keyword evidence="2" id="KW-1185">Reference proteome</keyword>